<feature type="non-terminal residue" evidence="1">
    <location>
        <position position="66"/>
    </location>
</feature>
<evidence type="ECO:0000313" key="1">
    <source>
        <dbReference type="EMBL" id="CAG8857604.1"/>
    </source>
</evidence>
<keyword evidence="2" id="KW-1185">Reference proteome</keyword>
<evidence type="ECO:0000313" key="2">
    <source>
        <dbReference type="Proteomes" id="UP000789901"/>
    </source>
</evidence>
<feature type="non-terminal residue" evidence="1">
    <location>
        <position position="1"/>
    </location>
</feature>
<proteinExistence type="predicted"/>
<name>A0ABN7XQS7_GIGMA</name>
<dbReference type="EMBL" id="CAJVQB010172839">
    <property type="protein sequence ID" value="CAG8857604.1"/>
    <property type="molecule type" value="Genomic_DNA"/>
</dbReference>
<organism evidence="1 2">
    <name type="scientific">Gigaspora margarita</name>
    <dbReference type="NCBI Taxonomy" id="4874"/>
    <lineage>
        <taxon>Eukaryota</taxon>
        <taxon>Fungi</taxon>
        <taxon>Fungi incertae sedis</taxon>
        <taxon>Mucoromycota</taxon>
        <taxon>Glomeromycotina</taxon>
        <taxon>Glomeromycetes</taxon>
        <taxon>Diversisporales</taxon>
        <taxon>Gigasporaceae</taxon>
        <taxon>Gigaspora</taxon>
    </lineage>
</organism>
<reference evidence="1 2" key="1">
    <citation type="submission" date="2021-06" db="EMBL/GenBank/DDBJ databases">
        <authorList>
            <person name="Kallberg Y."/>
            <person name="Tangrot J."/>
            <person name="Rosling A."/>
        </authorList>
    </citation>
    <scope>NUCLEOTIDE SEQUENCE [LARGE SCALE GENOMIC DNA]</scope>
    <source>
        <strain evidence="1 2">120-4 pot B 10/14</strain>
    </source>
</reference>
<protein>
    <submittedName>
        <fullName evidence="1">44074_t:CDS:1</fullName>
    </submittedName>
</protein>
<sequence>KAFNLVSLSLLELAIYKIKLPNKVVKMVLNLFERKKIRVIIAIGTTDPYEATNRVNQEEVLSSLLW</sequence>
<comment type="caution">
    <text evidence="1">The sequence shown here is derived from an EMBL/GenBank/DDBJ whole genome shotgun (WGS) entry which is preliminary data.</text>
</comment>
<gene>
    <name evidence="1" type="ORF">GMARGA_LOCUS46423</name>
</gene>
<dbReference type="Proteomes" id="UP000789901">
    <property type="component" value="Unassembled WGS sequence"/>
</dbReference>
<accession>A0ABN7XQS7</accession>